<dbReference type="SUPFAM" id="SSF52058">
    <property type="entry name" value="L domain-like"/>
    <property type="match status" value="1"/>
</dbReference>
<dbReference type="EMBL" id="NEDP02003249">
    <property type="protein sequence ID" value="OWF49115.1"/>
    <property type="molecule type" value="Genomic_DNA"/>
</dbReference>
<dbReference type="Pfam" id="PF00560">
    <property type="entry name" value="LRR_1"/>
    <property type="match status" value="1"/>
</dbReference>
<reference evidence="5 6" key="1">
    <citation type="journal article" date="2017" name="Nat. Ecol. Evol.">
        <title>Scallop genome provides insights into evolution of bilaterian karyotype and development.</title>
        <authorList>
            <person name="Wang S."/>
            <person name="Zhang J."/>
            <person name="Jiao W."/>
            <person name="Li J."/>
            <person name="Xun X."/>
            <person name="Sun Y."/>
            <person name="Guo X."/>
            <person name="Huan P."/>
            <person name="Dong B."/>
            <person name="Zhang L."/>
            <person name="Hu X."/>
            <person name="Sun X."/>
            <person name="Wang J."/>
            <person name="Zhao C."/>
            <person name="Wang Y."/>
            <person name="Wang D."/>
            <person name="Huang X."/>
            <person name="Wang R."/>
            <person name="Lv J."/>
            <person name="Li Y."/>
            <person name="Zhang Z."/>
            <person name="Liu B."/>
            <person name="Lu W."/>
            <person name="Hui Y."/>
            <person name="Liang J."/>
            <person name="Zhou Z."/>
            <person name="Hou R."/>
            <person name="Li X."/>
            <person name="Liu Y."/>
            <person name="Li H."/>
            <person name="Ning X."/>
            <person name="Lin Y."/>
            <person name="Zhao L."/>
            <person name="Xing Q."/>
            <person name="Dou J."/>
            <person name="Li Y."/>
            <person name="Mao J."/>
            <person name="Guo H."/>
            <person name="Dou H."/>
            <person name="Li T."/>
            <person name="Mu C."/>
            <person name="Jiang W."/>
            <person name="Fu Q."/>
            <person name="Fu X."/>
            <person name="Miao Y."/>
            <person name="Liu J."/>
            <person name="Yu Q."/>
            <person name="Li R."/>
            <person name="Liao H."/>
            <person name="Li X."/>
            <person name="Kong Y."/>
            <person name="Jiang Z."/>
            <person name="Chourrout D."/>
            <person name="Li R."/>
            <person name="Bao Z."/>
        </authorList>
    </citation>
    <scope>NUCLEOTIDE SEQUENCE [LARGE SCALE GENOMIC DNA]</scope>
    <source>
        <strain evidence="5 6">PY_sf001</strain>
    </source>
</reference>
<keyword evidence="1" id="KW-0433">Leucine-rich repeat</keyword>
<dbReference type="AlphaFoldDB" id="A0A210QK36"/>
<dbReference type="Proteomes" id="UP000242188">
    <property type="component" value="Unassembled WGS sequence"/>
</dbReference>
<dbReference type="Pfam" id="PF13855">
    <property type="entry name" value="LRR_8"/>
    <property type="match status" value="1"/>
</dbReference>
<comment type="caution">
    <text evidence="5">The sequence shown here is derived from an EMBL/GenBank/DDBJ whole genome shotgun (WGS) entry which is preliminary data.</text>
</comment>
<keyword evidence="3" id="KW-0677">Repeat</keyword>
<gene>
    <name evidence="5" type="ORF">KP79_PYT01105</name>
</gene>
<dbReference type="OrthoDB" id="676979at2759"/>
<feature type="signal peptide" evidence="4">
    <location>
        <begin position="1"/>
        <end position="30"/>
    </location>
</feature>
<dbReference type="InterPro" id="IPR003591">
    <property type="entry name" value="Leu-rich_rpt_typical-subtyp"/>
</dbReference>
<keyword evidence="6" id="KW-1185">Reference proteome</keyword>
<feature type="chain" id="PRO_5012690734" evidence="4">
    <location>
        <begin position="31"/>
        <end position="479"/>
    </location>
</feature>
<name>A0A210QK36_MIZYE</name>
<evidence type="ECO:0000256" key="4">
    <source>
        <dbReference type="SAM" id="SignalP"/>
    </source>
</evidence>
<proteinExistence type="predicted"/>
<dbReference type="InterPro" id="IPR001611">
    <property type="entry name" value="Leu-rich_rpt"/>
</dbReference>
<sequence>MATLKRPLTYGVKMLTLCLLLSLCLGTALGVPCCTGVCDCEAHVVTCESKSLSDVPMCSASEVNEFTEMRLTKNRIVNPTFSRIPDSIKTLDLSDNNITTITIDKVRNVMESLDLSGNGLTSVPILSKLPSLHNLDVTFNPIPSNLNGFPDAIFRQLGTNLTSLHVGHPETFTEFPRTISTHLPKLDTLEINGAHARFGNLPPTAFEAFELVLKKLYIRNTLLYAVPLTLRRLRNLKELYFESNPVQDYGLLPEAFSGLNSLELLSLKNDSLTTFPAIVNNLKDKLTTLILDENRLLFIRENALNMVNGSNIENLYLRDCQLDRIPGAMADDSGNYLQKIKVLDLSKNKIQSIDRNDLHDLHSLQNVSFSENPLAYVSTLAFKNLGNLSFVDFSNTSIKVIPMALTNVARHGLDIDLRNTDVECICELACFQKYYKSRNFRVHGDCETVSVKLTDYLEMTIPHCPNFNGTVFPSCTANV</sequence>
<evidence type="ECO:0000256" key="1">
    <source>
        <dbReference type="ARBA" id="ARBA00022614"/>
    </source>
</evidence>
<dbReference type="PROSITE" id="PS51450">
    <property type="entry name" value="LRR"/>
    <property type="match status" value="2"/>
</dbReference>
<protein>
    <submittedName>
        <fullName evidence="5">Leucine-rich repeat-containing protein 15</fullName>
    </submittedName>
</protein>
<keyword evidence="2 4" id="KW-0732">Signal</keyword>
<dbReference type="Pfam" id="PF12799">
    <property type="entry name" value="LRR_4"/>
    <property type="match status" value="1"/>
</dbReference>
<evidence type="ECO:0000313" key="6">
    <source>
        <dbReference type="Proteomes" id="UP000242188"/>
    </source>
</evidence>
<dbReference type="PANTHER" id="PTHR24366">
    <property type="entry name" value="IG(IMMUNOGLOBULIN) AND LRR(LEUCINE RICH REPEAT) DOMAINS"/>
    <property type="match status" value="1"/>
</dbReference>
<dbReference type="InterPro" id="IPR032675">
    <property type="entry name" value="LRR_dom_sf"/>
</dbReference>
<dbReference type="SMART" id="SM00369">
    <property type="entry name" value="LRR_TYP"/>
    <property type="match status" value="7"/>
</dbReference>
<evidence type="ECO:0000256" key="2">
    <source>
        <dbReference type="ARBA" id="ARBA00022729"/>
    </source>
</evidence>
<accession>A0A210QK36</accession>
<evidence type="ECO:0000256" key="3">
    <source>
        <dbReference type="ARBA" id="ARBA00022737"/>
    </source>
</evidence>
<dbReference type="PANTHER" id="PTHR24366:SF161">
    <property type="entry name" value="TIR DOMAIN-CONTAINING PROTEIN"/>
    <property type="match status" value="1"/>
</dbReference>
<dbReference type="Gene3D" id="3.80.10.10">
    <property type="entry name" value="Ribonuclease Inhibitor"/>
    <property type="match status" value="2"/>
</dbReference>
<evidence type="ECO:0000313" key="5">
    <source>
        <dbReference type="EMBL" id="OWF49115.1"/>
    </source>
</evidence>
<organism evidence="5 6">
    <name type="scientific">Mizuhopecten yessoensis</name>
    <name type="common">Japanese scallop</name>
    <name type="synonym">Patinopecten yessoensis</name>
    <dbReference type="NCBI Taxonomy" id="6573"/>
    <lineage>
        <taxon>Eukaryota</taxon>
        <taxon>Metazoa</taxon>
        <taxon>Spiralia</taxon>
        <taxon>Lophotrochozoa</taxon>
        <taxon>Mollusca</taxon>
        <taxon>Bivalvia</taxon>
        <taxon>Autobranchia</taxon>
        <taxon>Pteriomorphia</taxon>
        <taxon>Pectinida</taxon>
        <taxon>Pectinoidea</taxon>
        <taxon>Pectinidae</taxon>
        <taxon>Mizuhopecten</taxon>
    </lineage>
</organism>
<dbReference type="InterPro" id="IPR025875">
    <property type="entry name" value="Leu-rich_rpt_4"/>
</dbReference>